<dbReference type="RefSeq" id="WP_277939275.1">
    <property type="nucleotide sequence ID" value="NZ_CP096246.1"/>
</dbReference>
<organism evidence="1 2">
    <name type="scientific">Spiroplasma citri</name>
    <dbReference type="NCBI Taxonomy" id="2133"/>
    <lineage>
        <taxon>Bacteria</taxon>
        <taxon>Bacillati</taxon>
        <taxon>Mycoplasmatota</taxon>
        <taxon>Mollicutes</taxon>
        <taxon>Entomoplasmatales</taxon>
        <taxon>Spiroplasmataceae</taxon>
        <taxon>Spiroplasma</taxon>
    </lineage>
</organism>
<proteinExistence type="predicted"/>
<protein>
    <submittedName>
        <fullName evidence="1">Uncharacterized protein</fullName>
    </submittedName>
</protein>
<evidence type="ECO:0000313" key="1">
    <source>
        <dbReference type="EMBL" id="WFG97115.1"/>
    </source>
</evidence>
<gene>
    <name evidence="1" type="ORF">M0C40_03705</name>
</gene>
<evidence type="ECO:0000313" key="2">
    <source>
        <dbReference type="Proteomes" id="UP001214629"/>
    </source>
</evidence>
<dbReference type="Proteomes" id="UP001214629">
    <property type="component" value="Chromosome"/>
</dbReference>
<keyword evidence="2" id="KW-1185">Reference proteome</keyword>
<dbReference type="EMBL" id="CP096246">
    <property type="protein sequence ID" value="WFG97115.1"/>
    <property type="molecule type" value="Genomic_DNA"/>
</dbReference>
<sequence length="76" mass="9186">MMVISSNEKQKEANKQFGIKIEYKNINEDLKPNDYYQKIKIIKTRNWKKLQQSSCRINIANNDNTFFISFFPFIFE</sequence>
<accession>A0AAX3T0I5</accession>
<dbReference type="AlphaFoldDB" id="A0AAX3T0I5"/>
<reference evidence="1 2" key="1">
    <citation type="submission" date="2022-04" db="EMBL/GenBank/DDBJ databases">
        <title>Whole genome of Spiroplasma citri.</title>
        <authorList>
            <person name="Khanchezar A."/>
            <person name="Izadpanah K."/>
            <person name="Taghavi M."/>
            <person name="Ghorbani A."/>
            <person name="Beven L."/>
        </authorList>
    </citation>
    <scope>NUCLEOTIDE SEQUENCE [LARGE SCALE GENOMIC DNA]</scope>
    <source>
        <strain evidence="1 2">D4</strain>
    </source>
</reference>
<name>A0AAX3T0I5_SPICI</name>